<dbReference type="EMBL" id="BMYJ01000002">
    <property type="protein sequence ID" value="GHC47897.1"/>
    <property type="molecule type" value="Genomic_DNA"/>
</dbReference>
<accession>A0A918WHY3</accession>
<reference evidence="2" key="2">
    <citation type="submission" date="2020-09" db="EMBL/GenBank/DDBJ databases">
        <authorList>
            <person name="Sun Q."/>
            <person name="Kim S."/>
        </authorList>
    </citation>
    <scope>NUCLEOTIDE SEQUENCE</scope>
    <source>
        <strain evidence="2">KCTC 23310</strain>
    </source>
</reference>
<organism evidence="2 3">
    <name type="scientific">Neogemmobacter tilapiae</name>
    <dbReference type="NCBI Taxonomy" id="875041"/>
    <lineage>
        <taxon>Bacteria</taxon>
        <taxon>Pseudomonadati</taxon>
        <taxon>Pseudomonadota</taxon>
        <taxon>Alphaproteobacteria</taxon>
        <taxon>Rhodobacterales</taxon>
        <taxon>Paracoccaceae</taxon>
        <taxon>Neogemmobacter</taxon>
    </lineage>
</organism>
<reference evidence="2" key="1">
    <citation type="journal article" date="2014" name="Int. J. Syst. Evol. Microbiol.">
        <title>Complete genome sequence of Corynebacterium casei LMG S-19264T (=DSM 44701T), isolated from a smear-ripened cheese.</title>
        <authorList>
            <consortium name="US DOE Joint Genome Institute (JGI-PGF)"/>
            <person name="Walter F."/>
            <person name="Albersmeier A."/>
            <person name="Kalinowski J."/>
            <person name="Ruckert C."/>
        </authorList>
    </citation>
    <scope>NUCLEOTIDE SEQUENCE</scope>
    <source>
        <strain evidence="2">KCTC 23310</strain>
    </source>
</reference>
<name>A0A918WHY3_9RHOB</name>
<dbReference type="AlphaFoldDB" id="A0A918WHY3"/>
<sequence>MIDVVRSALAALAATTLLLAGTVAPVQAERVVGVINWGIWIDNDGCQHYWADGGLEGYMVPRLNPATGHGVCYQKKICLSLPVAEAFGSKDDLRPGIATFLRGFFDATGAAGYAATVVIADPSPSVQHIRLSQRRHETVGAMIGRVGERPQNGSIPPLAQSSAASGDVLQISCFY</sequence>
<comment type="caution">
    <text evidence="2">The sequence shown here is derived from an EMBL/GenBank/DDBJ whole genome shotgun (WGS) entry which is preliminary data.</text>
</comment>
<keyword evidence="1" id="KW-0732">Signal</keyword>
<dbReference type="RefSeq" id="WP_189410264.1">
    <property type="nucleotide sequence ID" value="NZ_BMYJ01000002.1"/>
</dbReference>
<feature type="signal peptide" evidence="1">
    <location>
        <begin position="1"/>
        <end position="28"/>
    </location>
</feature>
<feature type="chain" id="PRO_5037495621" evidence="1">
    <location>
        <begin position="29"/>
        <end position="175"/>
    </location>
</feature>
<dbReference type="Proteomes" id="UP000638981">
    <property type="component" value="Unassembled WGS sequence"/>
</dbReference>
<proteinExistence type="predicted"/>
<gene>
    <name evidence="2" type="ORF">GCM10007315_07260</name>
</gene>
<evidence type="ECO:0000313" key="3">
    <source>
        <dbReference type="Proteomes" id="UP000638981"/>
    </source>
</evidence>
<keyword evidence="3" id="KW-1185">Reference proteome</keyword>
<protein>
    <submittedName>
        <fullName evidence="2">Uncharacterized protein</fullName>
    </submittedName>
</protein>
<evidence type="ECO:0000313" key="2">
    <source>
        <dbReference type="EMBL" id="GHC47897.1"/>
    </source>
</evidence>
<evidence type="ECO:0000256" key="1">
    <source>
        <dbReference type="SAM" id="SignalP"/>
    </source>
</evidence>